<dbReference type="Gene3D" id="3.20.20.80">
    <property type="entry name" value="Glycosidases"/>
    <property type="match status" value="1"/>
</dbReference>
<dbReference type="RefSeq" id="WP_201845048.1">
    <property type="nucleotide sequence ID" value="NZ_JABBYC010000002.1"/>
</dbReference>
<dbReference type="Pfam" id="PF08532">
    <property type="entry name" value="Glyco_hydro_42M"/>
    <property type="match status" value="1"/>
</dbReference>
<evidence type="ECO:0000256" key="3">
    <source>
        <dbReference type="ARBA" id="ARBA00012756"/>
    </source>
</evidence>
<evidence type="ECO:0000256" key="4">
    <source>
        <dbReference type="ARBA" id="ARBA00022723"/>
    </source>
</evidence>
<sequence>MHPRPAPSLPTGALFGVAYYPEYHQRDRMLEDLDLMAKASITVIRVGESVWSTWEPEDGRFDLEWLAPVLDAAHERGIAVVLGTPTYAVPPWLQTAHPEIAAERRSGEPVPWGARQEVDYTNPTFRFYAERVVRRIVARYADHPAVIGYQVDNEPGLELFHNHSVFTRFVRGLKRQYGDVDTLNREWGLTYWSHRLADWSELWRPDGNSFPQYDLAWRRFQAAQTTEFIAWQAQLVGEYARPEQFVTTCLQYPRRGLDDRGLFAALDVTSGNPYYGMQDRLDASLDKRQLNYWTTTGVAGLFRQADRLYSSKQARFLVTETNAQAIDDSSTNFPPYPGQLKQAAMAFVSRGAAMIEYWHWHTLPYGAETYWGGVLPHSLVPGRVYDEVSAIGAELRQISPLLDGYEPDADVALLWSNPSRYAQQYMPPFTIDGTPDEESFEHTFDAFHAAVVETGRQARILHLEQAAELGGAELARRFPVLVAAGLYVTTDAELDLLRDYAAHGGHLVLGVRTGYADHEARARVAVAPPGLDAAAGVSYEEYSNLEDPVPVTGSPRLPAADGASGRYWVEGLRPADGTTTLAGYDHPRFGDFAAVTTHAHGAGQVTTVGCVPDRELARAVIHFAAGPAGADTDKPSELPVTISSGTVPDGRRLRFLFNWSWEATTTTLPDDVVEPATRDHFPAGKELTLEPWGCRVLVSDEVATGDATTGATAGGAR</sequence>
<dbReference type="InterPro" id="IPR017853">
    <property type="entry name" value="GH"/>
</dbReference>
<dbReference type="InterPro" id="IPR003476">
    <property type="entry name" value="Glyco_hydro_42"/>
</dbReference>
<evidence type="ECO:0000313" key="10">
    <source>
        <dbReference type="EMBL" id="MBL0885210.1"/>
    </source>
</evidence>
<feature type="domain" description="Beta-galactosidase trimerisation" evidence="9">
    <location>
        <begin position="409"/>
        <end position="627"/>
    </location>
</feature>
<comment type="caution">
    <text evidence="10">The sequence shown here is derived from an EMBL/GenBank/DDBJ whole genome shotgun (WGS) entry which is preliminary data.</text>
</comment>
<comment type="catalytic activity">
    <reaction evidence="1">
        <text>Hydrolysis of terminal non-reducing beta-D-galactose residues in beta-D-galactosides.</text>
        <dbReference type="EC" id="3.2.1.23"/>
    </reaction>
</comment>
<dbReference type="InterPro" id="IPR013738">
    <property type="entry name" value="Beta_galactosidase_Trimer"/>
</dbReference>
<dbReference type="PANTHER" id="PTHR36447:SF2">
    <property type="entry name" value="BETA-GALACTOSIDASE YESZ"/>
    <property type="match status" value="1"/>
</dbReference>
<evidence type="ECO:0000256" key="6">
    <source>
        <dbReference type="ARBA" id="ARBA00022833"/>
    </source>
</evidence>
<protein>
    <recommendedName>
        <fullName evidence="3">beta-galactosidase</fullName>
        <ecNumber evidence="3">3.2.1.23</ecNumber>
    </recommendedName>
</protein>
<dbReference type="Proteomes" id="UP000675409">
    <property type="component" value="Unassembled WGS sequence"/>
</dbReference>
<name>A0ABS1LG44_9MICO</name>
<dbReference type="InterPro" id="IPR029062">
    <property type="entry name" value="Class_I_gatase-like"/>
</dbReference>
<gene>
    <name evidence="10" type="ORF">HGK34_02750</name>
</gene>
<organism evidence="10 11">
    <name type="scientific">Myceligenerans indicum</name>
    <dbReference type="NCBI Taxonomy" id="2593663"/>
    <lineage>
        <taxon>Bacteria</taxon>
        <taxon>Bacillati</taxon>
        <taxon>Actinomycetota</taxon>
        <taxon>Actinomycetes</taxon>
        <taxon>Micrococcales</taxon>
        <taxon>Promicromonosporaceae</taxon>
        <taxon>Myceligenerans</taxon>
    </lineage>
</organism>
<keyword evidence="5" id="KW-0378">Hydrolase</keyword>
<comment type="similarity">
    <text evidence="2">Belongs to the glycosyl hydrolase 42 family.</text>
</comment>
<dbReference type="PANTHER" id="PTHR36447">
    <property type="entry name" value="BETA-GALACTOSIDASE GANA"/>
    <property type="match status" value="1"/>
</dbReference>
<dbReference type="Pfam" id="PF02449">
    <property type="entry name" value="Glyco_hydro_42"/>
    <property type="match status" value="1"/>
</dbReference>
<dbReference type="Gene3D" id="3.40.50.880">
    <property type="match status" value="1"/>
</dbReference>
<dbReference type="EC" id="3.2.1.23" evidence="3"/>
<accession>A0ABS1LG44</accession>
<feature type="domain" description="Glycoside hydrolase family 42 N-terminal" evidence="8">
    <location>
        <begin position="19"/>
        <end position="398"/>
    </location>
</feature>
<evidence type="ECO:0000313" key="11">
    <source>
        <dbReference type="Proteomes" id="UP000675409"/>
    </source>
</evidence>
<evidence type="ECO:0000259" key="8">
    <source>
        <dbReference type="Pfam" id="PF02449"/>
    </source>
</evidence>
<dbReference type="InterPro" id="IPR013529">
    <property type="entry name" value="Glyco_hydro_42_N"/>
</dbReference>
<evidence type="ECO:0000256" key="2">
    <source>
        <dbReference type="ARBA" id="ARBA00005940"/>
    </source>
</evidence>
<keyword evidence="11" id="KW-1185">Reference proteome</keyword>
<reference evidence="10 11" key="1">
    <citation type="journal article" date="2021" name="Arch. Microbiol.">
        <title>Myceligenerans indicum sp. nov., an actinobacterium isolated from mangrove sediment of Sundarbans, India.</title>
        <authorList>
            <person name="Asha K."/>
            <person name="Bhadury P."/>
        </authorList>
    </citation>
    <scope>NUCLEOTIDE SEQUENCE [LARGE SCALE GENOMIC DNA]</scope>
    <source>
        <strain evidence="10 11">I2</strain>
    </source>
</reference>
<evidence type="ECO:0000259" key="9">
    <source>
        <dbReference type="Pfam" id="PF08532"/>
    </source>
</evidence>
<keyword evidence="7" id="KW-0326">Glycosidase</keyword>
<dbReference type="SUPFAM" id="SSF51445">
    <property type="entry name" value="(Trans)glycosidases"/>
    <property type="match status" value="1"/>
</dbReference>
<evidence type="ECO:0000256" key="5">
    <source>
        <dbReference type="ARBA" id="ARBA00022801"/>
    </source>
</evidence>
<keyword evidence="6" id="KW-0862">Zinc</keyword>
<evidence type="ECO:0000256" key="7">
    <source>
        <dbReference type="ARBA" id="ARBA00023295"/>
    </source>
</evidence>
<dbReference type="SUPFAM" id="SSF52317">
    <property type="entry name" value="Class I glutamine amidotransferase-like"/>
    <property type="match status" value="1"/>
</dbReference>
<keyword evidence="4" id="KW-0479">Metal-binding</keyword>
<proteinExistence type="inferred from homology"/>
<dbReference type="EMBL" id="JABBYC010000002">
    <property type="protein sequence ID" value="MBL0885210.1"/>
    <property type="molecule type" value="Genomic_DNA"/>
</dbReference>
<dbReference type="CDD" id="cd03143">
    <property type="entry name" value="A4_beta-galactosidase_middle_domain"/>
    <property type="match status" value="1"/>
</dbReference>
<evidence type="ECO:0000256" key="1">
    <source>
        <dbReference type="ARBA" id="ARBA00001412"/>
    </source>
</evidence>